<protein>
    <recommendedName>
        <fullName evidence="7">VTT domain-containing protein</fullName>
    </recommendedName>
</protein>
<comment type="caution">
    <text evidence="8">The sequence shown here is derived from an EMBL/GenBank/DDBJ whole genome shotgun (WGS) entry which is preliminary data.</text>
</comment>
<dbReference type="RefSeq" id="WP_188527290.1">
    <property type="nucleotide sequence ID" value="NZ_BMGI01000002.1"/>
</dbReference>
<dbReference type="Pfam" id="PF09335">
    <property type="entry name" value="VTT_dom"/>
    <property type="match status" value="1"/>
</dbReference>
<evidence type="ECO:0000313" key="8">
    <source>
        <dbReference type="EMBL" id="GGD34294.1"/>
    </source>
</evidence>
<name>A0ABQ1QNH3_9RHOB</name>
<keyword evidence="2" id="KW-1003">Cell membrane</keyword>
<proteinExistence type="predicted"/>
<evidence type="ECO:0000256" key="6">
    <source>
        <dbReference type="SAM" id="Phobius"/>
    </source>
</evidence>
<comment type="subcellular location">
    <subcellularLocation>
        <location evidence="1">Cell membrane</location>
        <topology evidence="1">Multi-pass membrane protein</topology>
    </subcellularLocation>
</comment>
<feature type="domain" description="VTT" evidence="7">
    <location>
        <begin position="30"/>
        <end position="156"/>
    </location>
</feature>
<keyword evidence="3 6" id="KW-0812">Transmembrane</keyword>
<accession>A0ABQ1QNH3</accession>
<feature type="transmembrane region" description="Helical" evidence="6">
    <location>
        <begin position="51"/>
        <end position="72"/>
    </location>
</feature>
<evidence type="ECO:0000256" key="3">
    <source>
        <dbReference type="ARBA" id="ARBA00022692"/>
    </source>
</evidence>
<keyword evidence="5 6" id="KW-0472">Membrane</keyword>
<dbReference type="PANTHER" id="PTHR42709">
    <property type="entry name" value="ALKALINE PHOSPHATASE LIKE PROTEIN"/>
    <property type="match status" value="1"/>
</dbReference>
<gene>
    <name evidence="8" type="ORF">GCM10011358_17950</name>
</gene>
<sequence>MSETVFALVAAYGPWAIFASAFLSCLALPIPTSLMMLTGGAFIAAGDLDPWGVVAGAYAGAVVGDQAGFLIGRFGGRRVLDRLARVPARATVLARARKVVDRHGGLGVFFSTWLVAPLGPWVNLIAGATGLRWARFTIWDILGEMVWVSAYVGLGYGFAAQVSNIADLLGNAVGLLVALVVAGAMALWIGAVLRAQAAKASAPKD</sequence>
<reference evidence="9" key="1">
    <citation type="journal article" date="2019" name="Int. J. Syst. Evol. Microbiol.">
        <title>The Global Catalogue of Microorganisms (GCM) 10K type strain sequencing project: providing services to taxonomists for standard genome sequencing and annotation.</title>
        <authorList>
            <consortium name="The Broad Institute Genomics Platform"/>
            <consortium name="The Broad Institute Genome Sequencing Center for Infectious Disease"/>
            <person name="Wu L."/>
            <person name="Ma J."/>
        </authorList>
    </citation>
    <scope>NUCLEOTIDE SEQUENCE [LARGE SCALE GENOMIC DNA]</scope>
    <source>
        <strain evidence="9">CGMCC 1.12922</strain>
    </source>
</reference>
<evidence type="ECO:0000256" key="5">
    <source>
        <dbReference type="ARBA" id="ARBA00023136"/>
    </source>
</evidence>
<dbReference type="Proteomes" id="UP000617355">
    <property type="component" value="Unassembled WGS sequence"/>
</dbReference>
<evidence type="ECO:0000256" key="2">
    <source>
        <dbReference type="ARBA" id="ARBA00022475"/>
    </source>
</evidence>
<dbReference type="InterPro" id="IPR032816">
    <property type="entry name" value="VTT_dom"/>
</dbReference>
<dbReference type="InterPro" id="IPR051311">
    <property type="entry name" value="DedA_domain"/>
</dbReference>
<keyword evidence="4 6" id="KW-1133">Transmembrane helix</keyword>
<evidence type="ECO:0000259" key="7">
    <source>
        <dbReference type="Pfam" id="PF09335"/>
    </source>
</evidence>
<evidence type="ECO:0000256" key="1">
    <source>
        <dbReference type="ARBA" id="ARBA00004651"/>
    </source>
</evidence>
<feature type="transmembrane region" description="Helical" evidence="6">
    <location>
        <begin position="141"/>
        <end position="160"/>
    </location>
</feature>
<evidence type="ECO:0000256" key="4">
    <source>
        <dbReference type="ARBA" id="ARBA00022989"/>
    </source>
</evidence>
<organism evidence="8 9">
    <name type="scientific">Sinisalibacter lacisalsi</name>
    <dbReference type="NCBI Taxonomy" id="1526570"/>
    <lineage>
        <taxon>Bacteria</taxon>
        <taxon>Pseudomonadati</taxon>
        <taxon>Pseudomonadota</taxon>
        <taxon>Alphaproteobacteria</taxon>
        <taxon>Rhodobacterales</taxon>
        <taxon>Roseobacteraceae</taxon>
        <taxon>Sinisalibacter</taxon>
    </lineage>
</organism>
<keyword evidence="9" id="KW-1185">Reference proteome</keyword>
<dbReference type="EMBL" id="BMGI01000002">
    <property type="protein sequence ID" value="GGD34294.1"/>
    <property type="molecule type" value="Genomic_DNA"/>
</dbReference>
<dbReference type="PANTHER" id="PTHR42709:SF6">
    <property type="entry name" value="UNDECAPRENYL PHOSPHATE TRANSPORTER A"/>
    <property type="match status" value="1"/>
</dbReference>
<feature type="transmembrane region" description="Helical" evidence="6">
    <location>
        <begin position="172"/>
        <end position="193"/>
    </location>
</feature>
<evidence type="ECO:0000313" key="9">
    <source>
        <dbReference type="Proteomes" id="UP000617355"/>
    </source>
</evidence>